<keyword evidence="6" id="KW-0812">Transmembrane</keyword>
<evidence type="ECO:0000256" key="5">
    <source>
        <dbReference type="ARBA" id="ARBA00023034"/>
    </source>
</evidence>
<dbReference type="EMBL" id="JAMFTS010000003">
    <property type="protein sequence ID" value="KAJ4775424.1"/>
    <property type="molecule type" value="Genomic_DNA"/>
</dbReference>
<keyword evidence="3" id="KW-0328">Glycosyltransferase</keyword>
<feature type="transmembrane region" description="Helical" evidence="6">
    <location>
        <begin position="12"/>
        <end position="35"/>
    </location>
</feature>
<gene>
    <name evidence="8" type="ORF">LUZ62_059681</name>
</gene>
<name>A0AAV8E4S1_9POAL</name>
<keyword evidence="6" id="KW-1133">Transmembrane helix</keyword>
<keyword evidence="3" id="KW-0808">Transferase</keyword>
<dbReference type="GO" id="GO:0016757">
    <property type="term" value="F:glycosyltransferase activity"/>
    <property type="evidence" value="ECO:0007669"/>
    <property type="project" value="UniProtKB-KW"/>
</dbReference>
<sequence length="662" mass="76071">MQPRRSCACTWPFGAAVISLAVLVALTHLLFTPLFPSPFDYFQQSNQSLDDDWVVDLDLSDQLPPNLNGSVTYRGAPWKPEIGRWLAGCGSSSFPVEIVEVARIVKTTVMDREFAIRIWDNADVFMDMLGNHVRWHCNWSATSQLLKIVHLGNGSPAKTRDPESTDWTKVDIDNIFSTNASKPGWCNMDPHDAYASKFKIKENCNCPYDGTSGLLCEIPTMCSCLNQCSGRGHCHGGFCQGRHYKIECVNRIYSGDNRTHWTEQLYGAQMALYESILASPHRTLNGEEADFFYVPVLDSCIITRADDAPHFSNKERDFRRCFMALDYYKKAYDHIVEQYPYWNRSSGRDHMWFFSWDEGACCAPKEIWNSMMLVHWGNTNTKHKNSTTAYWPDNWDSIPSERRGNHPCFDPKKDLVLPAWKVPNPRAVRLKLWARPRIDRKTLFYFNGNLGPGYKHGRPENSYSMGLRQKLADEFGSTPNKEGKFGKQQTPNVIVTSLKSPTYYEEMASSLFCGVLPGDGWSGRMEDSMLNGCIPVIIQDGICLPYENVLNYNSFAVRILEDDIPNLVSILQQYNETVIEHMLSNVRSIWQRFLYRDSILLEAIRQRELFSKDDDWALEFSKLGDDDVFATFIQVLHFKLHNDPWRRTLRRQYETGLPKACT</sequence>
<dbReference type="AlphaFoldDB" id="A0AAV8E4S1"/>
<dbReference type="InterPro" id="IPR004263">
    <property type="entry name" value="Exostosin"/>
</dbReference>
<keyword evidence="6" id="KW-0472">Membrane</keyword>
<comment type="caution">
    <text evidence="8">The sequence shown here is derived from an EMBL/GenBank/DDBJ whole genome shotgun (WGS) entry which is preliminary data.</text>
</comment>
<dbReference type="GO" id="GO:0000139">
    <property type="term" value="C:Golgi membrane"/>
    <property type="evidence" value="ECO:0007669"/>
    <property type="project" value="UniProtKB-SubCell"/>
</dbReference>
<evidence type="ECO:0000256" key="1">
    <source>
        <dbReference type="ARBA" id="ARBA00004323"/>
    </source>
</evidence>
<comment type="similarity">
    <text evidence="2">Belongs to the glycosyltransferase 47 family.</text>
</comment>
<keyword evidence="9" id="KW-1185">Reference proteome</keyword>
<dbReference type="InterPro" id="IPR040911">
    <property type="entry name" value="Exostosin_GT47"/>
</dbReference>
<proteinExistence type="inferred from homology"/>
<keyword evidence="5" id="KW-0333">Golgi apparatus</keyword>
<accession>A0AAV8E4S1</accession>
<keyword evidence="4" id="KW-0735">Signal-anchor</keyword>
<evidence type="ECO:0000256" key="4">
    <source>
        <dbReference type="ARBA" id="ARBA00022968"/>
    </source>
</evidence>
<dbReference type="Pfam" id="PF03016">
    <property type="entry name" value="Exostosin_GT47"/>
    <property type="match status" value="1"/>
</dbReference>
<evidence type="ECO:0000313" key="8">
    <source>
        <dbReference type="EMBL" id="KAJ4775424.1"/>
    </source>
</evidence>
<feature type="domain" description="Exostosin GT47" evidence="7">
    <location>
        <begin position="251"/>
        <end position="573"/>
    </location>
</feature>
<organism evidence="8 9">
    <name type="scientific">Rhynchospora pubera</name>
    <dbReference type="NCBI Taxonomy" id="906938"/>
    <lineage>
        <taxon>Eukaryota</taxon>
        <taxon>Viridiplantae</taxon>
        <taxon>Streptophyta</taxon>
        <taxon>Embryophyta</taxon>
        <taxon>Tracheophyta</taxon>
        <taxon>Spermatophyta</taxon>
        <taxon>Magnoliopsida</taxon>
        <taxon>Liliopsida</taxon>
        <taxon>Poales</taxon>
        <taxon>Cyperaceae</taxon>
        <taxon>Cyperoideae</taxon>
        <taxon>Rhynchosporeae</taxon>
        <taxon>Rhynchospora</taxon>
    </lineage>
</organism>
<evidence type="ECO:0000256" key="6">
    <source>
        <dbReference type="SAM" id="Phobius"/>
    </source>
</evidence>
<evidence type="ECO:0000259" key="7">
    <source>
        <dbReference type="Pfam" id="PF03016"/>
    </source>
</evidence>
<dbReference type="PANTHER" id="PTHR11062">
    <property type="entry name" value="EXOSTOSIN HEPARAN SULFATE GLYCOSYLTRANSFERASE -RELATED"/>
    <property type="match status" value="1"/>
</dbReference>
<reference evidence="8" key="1">
    <citation type="submission" date="2022-08" db="EMBL/GenBank/DDBJ databases">
        <authorList>
            <person name="Marques A."/>
        </authorList>
    </citation>
    <scope>NUCLEOTIDE SEQUENCE</scope>
    <source>
        <strain evidence="8">RhyPub2mFocal</strain>
        <tissue evidence="8">Leaves</tissue>
    </source>
</reference>
<evidence type="ECO:0000256" key="2">
    <source>
        <dbReference type="ARBA" id="ARBA00010271"/>
    </source>
</evidence>
<dbReference type="Proteomes" id="UP001140206">
    <property type="component" value="Chromosome 3"/>
</dbReference>
<comment type="subcellular location">
    <subcellularLocation>
        <location evidence="1">Golgi apparatus membrane</location>
        <topology evidence="1">Single-pass type II membrane protein</topology>
    </subcellularLocation>
</comment>
<evidence type="ECO:0000256" key="3">
    <source>
        <dbReference type="ARBA" id="ARBA00022676"/>
    </source>
</evidence>
<evidence type="ECO:0000313" key="9">
    <source>
        <dbReference type="Proteomes" id="UP001140206"/>
    </source>
</evidence>
<dbReference type="PANTHER" id="PTHR11062:SF268">
    <property type="entry name" value="FAMILY PROTEIN, PUTATIVE, EXPRESSED-RELATED"/>
    <property type="match status" value="1"/>
</dbReference>
<protein>
    <submittedName>
        <fullName evidence="8">Exostosin family protein</fullName>
    </submittedName>
</protein>